<feature type="coiled-coil region" evidence="8">
    <location>
        <begin position="334"/>
        <end position="379"/>
    </location>
</feature>
<dbReference type="SUPFAM" id="SSF56954">
    <property type="entry name" value="Outer membrane efflux proteins (OEP)"/>
    <property type="match status" value="1"/>
</dbReference>
<feature type="chain" id="PRO_5029559109" description="Transporter" evidence="9">
    <location>
        <begin position="20"/>
        <end position="439"/>
    </location>
</feature>
<dbReference type="PANTHER" id="PTHR30026:SF20">
    <property type="entry name" value="OUTER MEMBRANE PROTEIN TOLC"/>
    <property type="match status" value="1"/>
</dbReference>
<evidence type="ECO:0000256" key="4">
    <source>
        <dbReference type="ARBA" id="ARBA00022452"/>
    </source>
</evidence>
<evidence type="ECO:0000256" key="3">
    <source>
        <dbReference type="ARBA" id="ARBA00022448"/>
    </source>
</evidence>
<dbReference type="GO" id="GO:1990281">
    <property type="term" value="C:efflux pump complex"/>
    <property type="evidence" value="ECO:0007669"/>
    <property type="project" value="TreeGrafter"/>
</dbReference>
<evidence type="ECO:0000256" key="7">
    <source>
        <dbReference type="ARBA" id="ARBA00023237"/>
    </source>
</evidence>
<keyword evidence="9" id="KW-0732">Signal</keyword>
<evidence type="ECO:0000256" key="9">
    <source>
        <dbReference type="SAM" id="SignalP"/>
    </source>
</evidence>
<keyword evidence="3" id="KW-0813">Transport</keyword>
<dbReference type="GO" id="GO:0009279">
    <property type="term" value="C:cell outer membrane"/>
    <property type="evidence" value="ECO:0007669"/>
    <property type="project" value="UniProtKB-SubCell"/>
</dbReference>
<keyword evidence="5" id="KW-0812">Transmembrane</keyword>
<dbReference type="InterPro" id="IPR051906">
    <property type="entry name" value="TolC-like"/>
</dbReference>
<evidence type="ECO:0000256" key="8">
    <source>
        <dbReference type="SAM" id="Coils"/>
    </source>
</evidence>
<dbReference type="AlphaFoldDB" id="A0A7K1U4V2"/>
<dbReference type="GO" id="GO:0015562">
    <property type="term" value="F:efflux transmembrane transporter activity"/>
    <property type="evidence" value="ECO:0007669"/>
    <property type="project" value="InterPro"/>
</dbReference>
<dbReference type="InterPro" id="IPR003423">
    <property type="entry name" value="OMP_efflux"/>
</dbReference>
<comment type="subcellular location">
    <subcellularLocation>
        <location evidence="1">Cell outer membrane</location>
    </subcellularLocation>
</comment>
<evidence type="ECO:0000313" key="10">
    <source>
        <dbReference type="EMBL" id="MVT09359.1"/>
    </source>
</evidence>
<evidence type="ECO:0000256" key="2">
    <source>
        <dbReference type="ARBA" id="ARBA00007613"/>
    </source>
</evidence>
<dbReference type="GO" id="GO:0015288">
    <property type="term" value="F:porin activity"/>
    <property type="evidence" value="ECO:0007669"/>
    <property type="project" value="TreeGrafter"/>
</dbReference>
<protein>
    <recommendedName>
        <fullName evidence="12">Transporter</fullName>
    </recommendedName>
</protein>
<dbReference type="RefSeq" id="WP_157306796.1">
    <property type="nucleotide sequence ID" value="NZ_WRXN01000005.1"/>
</dbReference>
<evidence type="ECO:0000256" key="1">
    <source>
        <dbReference type="ARBA" id="ARBA00004442"/>
    </source>
</evidence>
<keyword evidence="8" id="KW-0175">Coiled coil</keyword>
<keyword evidence="7" id="KW-0998">Cell outer membrane</keyword>
<comment type="caution">
    <text evidence="10">The sequence shown here is derived from an EMBL/GenBank/DDBJ whole genome shotgun (WGS) entry which is preliminary data.</text>
</comment>
<sequence length="439" mass="50119">MKKIILSILSLTVLITVRAQTNADTLRISRQQAMETGLKNRFDIQANQYNIKVAETNVRKAKNERLPEVNGSADVRYNMQLQQSVIPGGILPGYDKAQLVALGPTKNMSIFGISLQQPVFDRNRTNNIKIAENKAAQQQEKNKADEITIRTRIAQAYLDVLLKELQQQIAADNVARNEAYALLAEGKYQHGALIENDYLRIKLDLENAKLSATEADQQYALALMALKYEMNIPAGTPLLLTDHLGMPEATAMQEAQNERTEIRQLRLSLEEDQLLLKKTKQSTLPIVSLMANYSQQYLNDNFNYGQSKWWSPFSYAGIKLDIPLSAHFKNKTNVQEYKHQVRQHELMLEQKKADISYEVQQARTSLSNALLNMQQARKNYDLSQQIYSNQRQQFELGVFQYSDLLDTEKAMQSTEQGYIQSVYDYLTATINYQHAIAEL</sequence>
<feature type="signal peptide" evidence="9">
    <location>
        <begin position="1"/>
        <end position="19"/>
    </location>
</feature>
<proteinExistence type="inferred from homology"/>
<reference evidence="10 11" key="1">
    <citation type="submission" date="2019-12" db="EMBL/GenBank/DDBJ databases">
        <title>Chitinophaga sp. strain ysch24 (GDMCC 1.1355), whole genome shotgun sequence.</title>
        <authorList>
            <person name="Zhang X."/>
        </authorList>
    </citation>
    <scope>NUCLEOTIDE SEQUENCE [LARGE SCALE GENOMIC DNA]</scope>
    <source>
        <strain evidence="11">ysch24</strain>
    </source>
</reference>
<keyword evidence="11" id="KW-1185">Reference proteome</keyword>
<gene>
    <name evidence="10" type="ORF">GO493_13900</name>
</gene>
<dbReference type="Gene3D" id="1.20.1600.10">
    <property type="entry name" value="Outer membrane efflux proteins (OEP)"/>
    <property type="match status" value="1"/>
</dbReference>
<accession>A0A7K1U4V2</accession>
<dbReference type="Proteomes" id="UP000461730">
    <property type="component" value="Unassembled WGS sequence"/>
</dbReference>
<dbReference type="EMBL" id="WRXN01000005">
    <property type="protein sequence ID" value="MVT09359.1"/>
    <property type="molecule type" value="Genomic_DNA"/>
</dbReference>
<evidence type="ECO:0000256" key="6">
    <source>
        <dbReference type="ARBA" id="ARBA00023136"/>
    </source>
</evidence>
<evidence type="ECO:0000313" key="11">
    <source>
        <dbReference type="Proteomes" id="UP000461730"/>
    </source>
</evidence>
<dbReference type="PANTHER" id="PTHR30026">
    <property type="entry name" value="OUTER MEMBRANE PROTEIN TOLC"/>
    <property type="match status" value="1"/>
</dbReference>
<name>A0A7K1U4V2_9BACT</name>
<keyword evidence="6" id="KW-0472">Membrane</keyword>
<keyword evidence="4" id="KW-1134">Transmembrane beta strand</keyword>
<dbReference type="Pfam" id="PF02321">
    <property type="entry name" value="OEP"/>
    <property type="match status" value="2"/>
</dbReference>
<comment type="similarity">
    <text evidence="2">Belongs to the outer membrane factor (OMF) (TC 1.B.17) family.</text>
</comment>
<evidence type="ECO:0000256" key="5">
    <source>
        <dbReference type="ARBA" id="ARBA00022692"/>
    </source>
</evidence>
<evidence type="ECO:0008006" key="12">
    <source>
        <dbReference type="Google" id="ProtNLM"/>
    </source>
</evidence>
<organism evidence="10 11">
    <name type="scientific">Chitinophaga tropicalis</name>
    <dbReference type="NCBI Taxonomy" id="2683588"/>
    <lineage>
        <taxon>Bacteria</taxon>
        <taxon>Pseudomonadati</taxon>
        <taxon>Bacteroidota</taxon>
        <taxon>Chitinophagia</taxon>
        <taxon>Chitinophagales</taxon>
        <taxon>Chitinophagaceae</taxon>
        <taxon>Chitinophaga</taxon>
    </lineage>
</organism>